<dbReference type="OrthoDB" id="3291337at2"/>
<dbReference type="InterPro" id="IPR013113">
    <property type="entry name" value="SIP_FAD-bd"/>
</dbReference>
<dbReference type="InterPro" id="IPR007037">
    <property type="entry name" value="SIP_rossman_dom"/>
</dbReference>
<dbReference type="CDD" id="cd06193">
    <property type="entry name" value="siderophore_interacting"/>
    <property type="match status" value="1"/>
</dbReference>
<reference evidence="1 2" key="1">
    <citation type="submission" date="2017-07" db="EMBL/GenBank/DDBJ databases">
        <title>Complete genome sequence of Actinoalloteichus hoggarensis DSM 45943, type strain of Actinoalloteichus hoggarensis.</title>
        <authorList>
            <person name="Ruckert C."/>
            <person name="Nouioui I."/>
            <person name="Willmese J."/>
            <person name="van Wezel G."/>
            <person name="Klenk H.-P."/>
            <person name="Kalinowski J."/>
            <person name="Zotchev S.B."/>
        </authorList>
    </citation>
    <scope>NUCLEOTIDE SEQUENCE [LARGE SCALE GENOMIC DNA]</scope>
    <source>
        <strain evidence="1 2">DSM 45943</strain>
    </source>
</reference>
<keyword evidence="1" id="KW-0560">Oxidoreductase</keyword>
<dbReference type="GO" id="GO:0052851">
    <property type="term" value="F:ferric-chelate reductase (NADPH) activity"/>
    <property type="evidence" value="ECO:0007669"/>
    <property type="project" value="UniProtKB-EC"/>
</dbReference>
<dbReference type="Pfam" id="PF08021">
    <property type="entry name" value="FAD_binding_9"/>
    <property type="match status" value="1"/>
</dbReference>
<evidence type="ECO:0000313" key="2">
    <source>
        <dbReference type="Proteomes" id="UP000204221"/>
    </source>
</evidence>
<organism evidence="1 2">
    <name type="scientific">Actinoalloteichus hoggarensis</name>
    <dbReference type="NCBI Taxonomy" id="1470176"/>
    <lineage>
        <taxon>Bacteria</taxon>
        <taxon>Bacillati</taxon>
        <taxon>Actinomycetota</taxon>
        <taxon>Actinomycetes</taxon>
        <taxon>Pseudonocardiales</taxon>
        <taxon>Pseudonocardiaceae</taxon>
        <taxon>Actinoalloteichus</taxon>
    </lineage>
</organism>
<keyword evidence="2" id="KW-1185">Reference proteome</keyword>
<dbReference type="InterPro" id="IPR017927">
    <property type="entry name" value="FAD-bd_FR_type"/>
</dbReference>
<dbReference type="InterPro" id="IPR017938">
    <property type="entry name" value="Riboflavin_synthase-like_b-brl"/>
</dbReference>
<proteinExistence type="predicted"/>
<dbReference type="Pfam" id="PF04954">
    <property type="entry name" value="SIP"/>
    <property type="match status" value="1"/>
</dbReference>
<dbReference type="RefSeq" id="WP_093942550.1">
    <property type="nucleotide sequence ID" value="NZ_CP022521.1"/>
</dbReference>
<protein>
    <submittedName>
        <fullName evidence="1">NADPH-dependent ferric-chelate reductase</fullName>
        <ecNumber evidence="1">1.16.1.9</ecNumber>
    </submittedName>
</protein>
<dbReference type="InterPro" id="IPR039374">
    <property type="entry name" value="SIP_fam"/>
</dbReference>
<sequence length="275" mass="30508">MSSTQREIRVLRYDLRPRLLQVSKVDRVTPRTARITLTGPDLDGFQTHDYADHVKLCFPEPGAALPTMPTMGERGIVPPPTDGPQPIFRDYTVRRFDAAASELDIDFVLHPHGIAGRWAADAAPGDSLGVLGPRGSHLVPDDFDWYLLAGDETALPAIGRRLAELAEARPTARVQAVVEVDGPAEEQELVRPPDTRLTWLHRDGAEAGGQERLYQALSEFTVPDGVGYVWVAGESGDLKPIRRHLRSLGLDRRHYKVDGYWKRGVVNHDHHADDA</sequence>
<gene>
    <name evidence="1" type="primary">yqjH</name>
    <name evidence="1" type="ORF">AHOG_18825</name>
</gene>
<name>A0A221W646_9PSEU</name>
<dbReference type="Gene3D" id="2.40.30.10">
    <property type="entry name" value="Translation factors"/>
    <property type="match status" value="1"/>
</dbReference>
<dbReference type="InterPro" id="IPR039261">
    <property type="entry name" value="FNR_nucleotide-bd"/>
</dbReference>
<dbReference type="Gene3D" id="3.40.50.80">
    <property type="entry name" value="Nucleotide-binding domain of ferredoxin-NADP reductase (FNR) module"/>
    <property type="match status" value="1"/>
</dbReference>
<dbReference type="SUPFAM" id="SSF63380">
    <property type="entry name" value="Riboflavin synthase domain-like"/>
    <property type="match status" value="1"/>
</dbReference>
<dbReference type="Proteomes" id="UP000204221">
    <property type="component" value="Chromosome"/>
</dbReference>
<dbReference type="PANTHER" id="PTHR30157">
    <property type="entry name" value="FERRIC REDUCTASE, NADPH-DEPENDENT"/>
    <property type="match status" value="1"/>
</dbReference>
<dbReference type="PANTHER" id="PTHR30157:SF0">
    <property type="entry name" value="NADPH-DEPENDENT FERRIC-CHELATE REDUCTASE"/>
    <property type="match status" value="1"/>
</dbReference>
<dbReference type="PROSITE" id="PS51384">
    <property type="entry name" value="FAD_FR"/>
    <property type="match status" value="1"/>
</dbReference>
<dbReference type="AlphaFoldDB" id="A0A221W646"/>
<dbReference type="KEGG" id="ahg:AHOG_18825"/>
<dbReference type="EMBL" id="CP022521">
    <property type="protein sequence ID" value="ASO21390.1"/>
    <property type="molecule type" value="Genomic_DNA"/>
</dbReference>
<accession>A0A221W646</accession>
<evidence type="ECO:0000313" key="1">
    <source>
        <dbReference type="EMBL" id="ASO21390.1"/>
    </source>
</evidence>
<dbReference type="EC" id="1.16.1.9" evidence="1"/>